<sequence>MSTLVLGGPLRTVDSAPSGRVCDAVLDVFESEDSTDRERAVSMCADCPLLQGCQQQTRSEILGDRGPAGVVRAGIAWDDDGLPDLEIHPAGTLPAWVPESLAPPAPLDEFVVELAFRDPERVRDLLTPAETDAIILEAAERGESLNKIREILGVRWATADQEARRLGCRDRFATKPQSRKKPQQAAQEQEQESSVVDLDALMLAADTTTTVTSAAPTTPSPEPVSSAADSVRCVEESDGQLALDFTVFEDATASEAAELPEPHDPAPEPTANEDETASSPPTIGRATPASRTCMAFHSSLRRRPKRGRGPLDTRILNAARGTCTPTRRPTRHADRVPTASPSRPAGYAAMHSQSGPRQRRTPHHVSPQTGQAGDFRAPPRADASAGNDPPRRARAWMARARPFVDPWTRDGP</sequence>
<evidence type="ECO:0000313" key="3">
    <source>
        <dbReference type="Proteomes" id="UP001160334"/>
    </source>
</evidence>
<feature type="compositionally biased region" description="Basic residues" evidence="1">
    <location>
        <begin position="299"/>
        <end position="308"/>
    </location>
</feature>
<feature type="region of interest" description="Disordered" evidence="1">
    <location>
        <begin position="170"/>
        <end position="194"/>
    </location>
</feature>
<reference evidence="2 3" key="1">
    <citation type="submission" date="2023-04" db="EMBL/GenBank/DDBJ databases">
        <title>Forest soil microbial communities from Buena Vista Peninsula, Colon Province, Panama.</title>
        <authorList>
            <person name="Bouskill N."/>
        </authorList>
    </citation>
    <scope>NUCLEOTIDE SEQUENCE [LARGE SCALE GENOMIC DNA]</scope>
    <source>
        <strain evidence="2 3">CFH S0262</strain>
    </source>
</reference>
<proteinExistence type="predicted"/>
<evidence type="ECO:0000256" key="1">
    <source>
        <dbReference type="SAM" id="MobiDB-lite"/>
    </source>
</evidence>
<comment type="caution">
    <text evidence="2">The sequence shown here is derived from an EMBL/GenBank/DDBJ whole genome shotgun (WGS) entry which is preliminary data.</text>
</comment>
<protein>
    <recommendedName>
        <fullName evidence="4">4Fe-4S Wbl-type domain-containing protein</fullName>
    </recommendedName>
</protein>
<accession>A0ABT6MJ42</accession>
<dbReference type="Proteomes" id="UP001160334">
    <property type="component" value="Unassembled WGS sequence"/>
</dbReference>
<evidence type="ECO:0008006" key="4">
    <source>
        <dbReference type="Google" id="ProtNLM"/>
    </source>
</evidence>
<organism evidence="2 3">
    <name type="scientific">Prescottella agglutinans</name>
    <dbReference type="NCBI Taxonomy" id="1644129"/>
    <lineage>
        <taxon>Bacteria</taxon>
        <taxon>Bacillati</taxon>
        <taxon>Actinomycetota</taxon>
        <taxon>Actinomycetes</taxon>
        <taxon>Mycobacteriales</taxon>
        <taxon>Nocardiaceae</taxon>
        <taxon>Prescottella</taxon>
    </lineage>
</organism>
<gene>
    <name evidence="2" type="ORF">M2280_005601</name>
</gene>
<keyword evidence="3" id="KW-1185">Reference proteome</keyword>
<feature type="compositionally biased region" description="Low complexity" evidence="1">
    <location>
        <begin position="209"/>
        <end position="228"/>
    </location>
</feature>
<feature type="region of interest" description="Disordered" evidence="1">
    <location>
        <begin position="255"/>
        <end position="412"/>
    </location>
</feature>
<evidence type="ECO:0000313" key="2">
    <source>
        <dbReference type="EMBL" id="MDH6284343.1"/>
    </source>
</evidence>
<name>A0ABT6MJ42_9NOCA</name>
<feature type="region of interest" description="Disordered" evidence="1">
    <location>
        <begin position="209"/>
        <end position="235"/>
    </location>
</feature>
<dbReference type="EMBL" id="JARXVC010000020">
    <property type="protein sequence ID" value="MDH6284343.1"/>
    <property type="molecule type" value="Genomic_DNA"/>
</dbReference>